<feature type="domain" description="HTH asnC-type" evidence="4">
    <location>
        <begin position="1"/>
        <end position="63"/>
    </location>
</feature>
<dbReference type="InterPro" id="IPR036388">
    <property type="entry name" value="WH-like_DNA-bd_sf"/>
</dbReference>
<dbReference type="Proteomes" id="UP000824366">
    <property type="component" value="Chromosome"/>
</dbReference>
<evidence type="ECO:0000313" key="5">
    <source>
        <dbReference type="EMBL" id="BCO26177.1"/>
    </source>
</evidence>
<evidence type="ECO:0000259" key="4">
    <source>
        <dbReference type="PROSITE" id="PS50956"/>
    </source>
</evidence>
<dbReference type="InterPro" id="IPR019888">
    <property type="entry name" value="Tscrpt_reg_AsnC-like"/>
</dbReference>
<dbReference type="InterPro" id="IPR000485">
    <property type="entry name" value="AsnC-type_HTH_dom"/>
</dbReference>
<proteinExistence type="predicted"/>
<keyword evidence="6" id="KW-1185">Reference proteome</keyword>
<dbReference type="SMART" id="SM00344">
    <property type="entry name" value="HTH_ASNC"/>
    <property type="match status" value="1"/>
</dbReference>
<dbReference type="Gene3D" id="1.10.10.10">
    <property type="entry name" value="Winged helix-like DNA-binding domain superfamily/Winged helix DNA-binding domain"/>
    <property type="match status" value="1"/>
</dbReference>
<keyword evidence="1" id="KW-0805">Transcription regulation</keyword>
<dbReference type="EMBL" id="AP024238">
    <property type="protein sequence ID" value="BCO26177.1"/>
    <property type="molecule type" value="Genomic_DNA"/>
</dbReference>
<evidence type="ECO:0000256" key="3">
    <source>
        <dbReference type="ARBA" id="ARBA00023163"/>
    </source>
</evidence>
<evidence type="ECO:0000256" key="1">
    <source>
        <dbReference type="ARBA" id="ARBA00023015"/>
    </source>
</evidence>
<protein>
    <submittedName>
        <fullName evidence="5">Regulatory protein AsnC</fullName>
    </submittedName>
</protein>
<dbReference type="InterPro" id="IPR011008">
    <property type="entry name" value="Dimeric_a/b-barrel"/>
</dbReference>
<gene>
    <name evidence="5" type="ORF">MIZ03_1057</name>
</gene>
<dbReference type="Pfam" id="PF13404">
    <property type="entry name" value="HTH_AsnC-type"/>
    <property type="match status" value="1"/>
</dbReference>
<dbReference type="Pfam" id="PF01037">
    <property type="entry name" value="AsnC_trans_reg"/>
    <property type="match status" value="1"/>
</dbReference>
<dbReference type="SUPFAM" id="SSF54909">
    <property type="entry name" value="Dimeric alpha+beta barrel"/>
    <property type="match status" value="1"/>
</dbReference>
<dbReference type="SUPFAM" id="SSF46785">
    <property type="entry name" value="Winged helix' DNA-binding domain"/>
    <property type="match status" value="1"/>
</dbReference>
<sequence>MDPLDKKLIDLLKVNARLPVVKLAQALGCARSTVLLRMKALEQGGIISGYTISVAQPTPAGVQALVLIATDSSSEASIIQALSRRHEVTKVYSVNGRYDLCAQVHTDSLEEFDAVINRLRGIKGVTDTMSTMILSTKLDRPD</sequence>
<dbReference type="PRINTS" id="PR00033">
    <property type="entry name" value="HTHASNC"/>
</dbReference>
<accession>A0ABM7MIT8</accession>
<organism evidence="5 6">
    <name type="scientific">Rhodoferax lithotrophicus</name>
    <dbReference type="NCBI Taxonomy" id="2798804"/>
    <lineage>
        <taxon>Bacteria</taxon>
        <taxon>Pseudomonadati</taxon>
        <taxon>Pseudomonadota</taxon>
        <taxon>Betaproteobacteria</taxon>
        <taxon>Burkholderiales</taxon>
        <taxon>Comamonadaceae</taxon>
        <taxon>Rhodoferax</taxon>
    </lineage>
</organism>
<dbReference type="Gene3D" id="3.30.70.920">
    <property type="match status" value="1"/>
</dbReference>
<evidence type="ECO:0000256" key="2">
    <source>
        <dbReference type="ARBA" id="ARBA00023125"/>
    </source>
</evidence>
<dbReference type="RefSeq" id="WP_223909330.1">
    <property type="nucleotide sequence ID" value="NZ_AP024238.1"/>
</dbReference>
<keyword evidence="2" id="KW-0238">DNA-binding</keyword>
<evidence type="ECO:0000313" key="6">
    <source>
        <dbReference type="Proteomes" id="UP000824366"/>
    </source>
</evidence>
<dbReference type="PROSITE" id="PS50956">
    <property type="entry name" value="HTH_ASNC_2"/>
    <property type="match status" value="1"/>
</dbReference>
<dbReference type="InterPro" id="IPR019887">
    <property type="entry name" value="Tscrpt_reg_AsnC/Lrp_C"/>
</dbReference>
<dbReference type="PANTHER" id="PTHR30154">
    <property type="entry name" value="LEUCINE-RESPONSIVE REGULATORY PROTEIN"/>
    <property type="match status" value="1"/>
</dbReference>
<name>A0ABM7MIT8_9BURK</name>
<reference evidence="5 6" key="1">
    <citation type="journal article" date="2021" name="Microbiol. Spectr.">
        <title>A Single Bacterium Capable of Oxidation and Reduction of Iron at Circumneutral pH.</title>
        <authorList>
            <person name="Kato S."/>
            <person name="Ohkuma M."/>
        </authorList>
    </citation>
    <scope>NUCLEOTIDE SEQUENCE [LARGE SCALE GENOMIC DNA]</scope>
    <source>
        <strain evidence="5 6">MIZ03</strain>
    </source>
</reference>
<dbReference type="InterPro" id="IPR036390">
    <property type="entry name" value="WH_DNA-bd_sf"/>
</dbReference>
<dbReference type="PANTHER" id="PTHR30154:SF34">
    <property type="entry name" value="TRANSCRIPTIONAL REGULATOR AZLB"/>
    <property type="match status" value="1"/>
</dbReference>
<keyword evidence="3" id="KW-0804">Transcription</keyword>